<dbReference type="RefSeq" id="XP_062721013.1">
    <property type="nucleotide sequence ID" value="XM_062870383.1"/>
</dbReference>
<gene>
    <name evidence="1" type="ORF">B0T15DRAFT_555182</name>
</gene>
<comment type="caution">
    <text evidence="1">The sequence shown here is derived from an EMBL/GenBank/DDBJ whole genome shotgun (WGS) entry which is preliminary data.</text>
</comment>
<name>A0AAJ0GSA3_9PEZI</name>
<sequence>MFLEVGTHLVINLTSIPIVSTDPISRTPLCVIIWFDHVLIFLSYPVTSASDGSDERSRSVMEVPMRKRIAGRIRAFFDLASQRQRHVNSQEVNARELAPETGLTTMDRAIQTLAEQASTNALKRPALRSLPTYHGKAGQGNGQSQAVMAPLKSAREPCTLASLPVELVSQILSLLPSLVDLKAAVQATSIFHQAYLSDRRRILYVALQATLGDSVFVDAYAVQTTSHFQNLAQVARQTAIEHFITFIHQRFPFLPRNTILQLPACSVEDLTGISGFFFSAIRPLLQKVPEMFLQVAPPGVVVDPVSTLETRRIMRALYRFELWCNLYGAGSDACPNYPPLPRGGPIGLLENFFEVYQPWEREEIACVYTMLFEMYEGIFDDVRLRFEEDDKALEEEEASKADVHEVVRHGLGGSAAYKAFCSRPGREKPPADGHPPSVAEELRYFSDHSSRFFFPVRPTLHVTTQRITYPTPPNRDTLGVPQDHWRNGALAKGLKWHLRVMGSGDVYAKLRMILSEVAFLSDQNSLSQALSSNAQTERRKRDRTFSRYLLEPPNLLELLSLFGADAEDEPPLAWFVVFRGRYCNWCGGVLPWGLKCWGWVFWDRQRLEKMAGWMLERLAGPCSGEGPY</sequence>
<reference evidence="1" key="1">
    <citation type="journal article" date="2023" name="Mol. Phylogenet. Evol.">
        <title>Genome-scale phylogeny and comparative genomics of the fungal order Sordariales.</title>
        <authorList>
            <person name="Hensen N."/>
            <person name="Bonometti L."/>
            <person name="Westerberg I."/>
            <person name="Brannstrom I.O."/>
            <person name="Guillou S."/>
            <person name="Cros-Aarteil S."/>
            <person name="Calhoun S."/>
            <person name="Haridas S."/>
            <person name="Kuo A."/>
            <person name="Mondo S."/>
            <person name="Pangilinan J."/>
            <person name="Riley R."/>
            <person name="LaButti K."/>
            <person name="Andreopoulos B."/>
            <person name="Lipzen A."/>
            <person name="Chen C."/>
            <person name="Yan M."/>
            <person name="Daum C."/>
            <person name="Ng V."/>
            <person name="Clum A."/>
            <person name="Steindorff A."/>
            <person name="Ohm R.A."/>
            <person name="Martin F."/>
            <person name="Silar P."/>
            <person name="Natvig D.O."/>
            <person name="Lalanne C."/>
            <person name="Gautier V."/>
            <person name="Ament-Velasquez S.L."/>
            <person name="Kruys A."/>
            <person name="Hutchinson M.I."/>
            <person name="Powell A.J."/>
            <person name="Barry K."/>
            <person name="Miller A.N."/>
            <person name="Grigoriev I.V."/>
            <person name="Debuchy R."/>
            <person name="Gladieux P."/>
            <person name="Hiltunen Thoren M."/>
            <person name="Johannesson H."/>
        </authorList>
    </citation>
    <scope>NUCLEOTIDE SEQUENCE</scope>
    <source>
        <strain evidence="1">CBS 333.67</strain>
    </source>
</reference>
<dbReference type="EMBL" id="JAUDZG010000004">
    <property type="protein sequence ID" value="KAK3305233.1"/>
    <property type="molecule type" value="Genomic_DNA"/>
</dbReference>
<protein>
    <recommendedName>
        <fullName evidence="3">F-box domain-containing protein</fullName>
    </recommendedName>
</protein>
<organism evidence="1 2">
    <name type="scientific">Chaetomium strumarium</name>
    <dbReference type="NCBI Taxonomy" id="1170767"/>
    <lineage>
        <taxon>Eukaryota</taxon>
        <taxon>Fungi</taxon>
        <taxon>Dikarya</taxon>
        <taxon>Ascomycota</taxon>
        <taxon>Pezizomycotina</taxon>
        <taxon>Sordariomycetes</taxon>
        <taxon>Sordariomycetidae</taxon>
        <taxon>Sordariales</taxon>
        <taxon>Chaetomiaceae</taxon>
        <taxon>Chaetomium</taxon>
    </lineage>
</organism>
<evidence type="ECO:0008006" key="3">
    <source>
        <dbReference type="Google" id="ProtNLM"/>
    </source>
</evidence>
<dbReference type="AlphaFoldDB" id="A0AAJ0GSA3"/>
<accession>A0AAJ0GSA3</accession>
<evidence type="ECO:0000313" key="2">
    <source>
        <dbReference type="Proteomes" id="UP001273166"/>
    </source>
</evidence>
<reference evidence="1" key="2">
    <citation type="submission" date="2023-06" db="EMBL/GenBank/DDBJ databases">
        <authorList>
            <consortium name="Lawrence Berkeley National Laboratory"/>
            <person name="Mondo S.J."/>
            <person name="Hensen N."/>
            <person name="Bonometti L."/>
            <person name="Westerberg I."/>
            <person name="Brannstrom I.O."/>
            <person name="Guillou S."/>
            <person name="Cros-Aarteil S."/>
            <person name="Calhoun S."/>
            <person name="Haridas S."/>
            <person name="Kuo A."/>
            <person name="Pangilinan J."/>
            <person name="Riley R."/>
            <person name="Labutti K."/>
            <person name="Andreopoulos B."/>
            <person name="Lipzen A."/>
            <person name="Chen C."/>
            <person name="Yanf M."/>
            <person name="Daum C."/>
            <person name="Ng V."/>
            <person name="Clum A."/>
            <person name="Steindorff A."/>
            <person name="Ohm R."/>
            <person name="Martin F."/>
            <person name="Silar P."/>
            <person name="Natvig D."/>
            <person name="Lalanne C."/>
            <person name="Gautier V."/>
            <person name="Ament-Velasquez S.L."/>
            <person name="Kruys A."/>
            <person name="Hutchinson M.I."/>
            <person name="Powell A.J."/>
            <person name="Barry K."/>
            <person name="Miller A.N."/>
            <person name="Grigoriev I.V."/>
            <person name="Debuchy R."/>
            <person name="Gladieux P."/>
            <person name="Thoren M.H."/>
            <person name="Johannesson H."/>
        </authorList>
    </citation>
    <scope>NUCLEOTIDE SEQUENCE</scope>
    <source>
        <strain evidence="1">CBS 333.67</strain>
    </source>
</reference>
<dbReference type="Proteomes" id="UP001273166">
    <property type="component" value="Unassembled WGS sequence"/>
</dbReference>
<proteinExistence type="predicted"/>
<dbReference type="GeneID" id="87889212"/>
<evidence type="ECO:0000313" key="1">
    <source>
        <dbReference type="EMBL" id="KAK3305233.1"/>
    </source>
</evidence>
<keyword evidence="2" id="KW-1185">Reference proteome</keyword>